<dbReference type="PANTHER" id="PTHR43566">
    <property type="entry name" value="CONSERVED PROTEIN"/>
    <property type="match status" value="1"/>
</dbReference>
<dbReference type="AlphaFoldDB" id="A0A0U9HX28"/>
<evidence type="ECO:0000313" key="2">
    <source>
        <dbReference type="EMBL" id="GAQ95119.1"/>
    </source>
</evidence>
<dbReference type="Pfam" id="PF13635">
    <property type="entry name" value="DUF4143"/>
    <property type="match status" value="1"/>
</dbReference>
<keyword evidence="3" id="KW-1185">Reference proteome</keyword>
<sequence>MQRDCGISVDTARRYFEYLKISYQAIFIQPYYRNITSSVIKSPKVYISDIGLLRSLTGIYETVTGEIYETMVVMEIYKWINTMQASCSIYYYRTRSGLEVDLLIETERGLIAFEIKGRHEVDSVDARPMRALSEKLGNQLIGGMVIYRGNKIKRLSDKIWAVPSWRLFV</sequence>
<organism evidence="2 3">
    <name type="scientific">Thermodesulfovibrio aggregans</name>
    <dbReference type="NCBI Taxonomy" id="86166"/>
    <lineage>
        <taxon>Bacteria</taxon>
        <taxon>Pseudomonadati</taxon>
        <taxon>Nitrospirota</taxon>
        <taxon>Thermodesulfovibrionia</taxon>
        <taxon>Thermodesulfovibrionales</taxon>
        <taxon>Thermodesulfovibrionaceae</taxon>
        <taxon>Thermodesulfovibrio</taxon>
    </lineage>
</organism>
<dbReference type="RefSeq" id="WP_059176572.1">
    <property type="nucleotide sequence ID" value="NZ_BCNO01000002.1"/>
</dbReference>
<gene>
    <name evidence="2" type="ORF">TAGGR_23</name>
</gene>
<reference evidence="3" key="1">
    <citation type="submission" date="2016-01" db="EMBL/GenBank/DDBJ databases">
        <title>Draft genome sequence of Thermodesulfovibrio aggregans strain TGE-P1.</title>
        <authorList>
            <person name="Sekiguchi Y."/>
            <person name="Ohashi A."/>
            <person name="Matsuura N."/>
            <person name="Tourlousse M.D."/>
        </authorList>
    </citation>
    <scope>NUCLEOTIDE SEQUENCE [LARGE SCALE GENOMIC DNA]</scope>
    <source>
        <strain evidence="3">TGE-P1</strain>
    </source>
</reference>
<dbReference type="InterPro" id="IPR025420">
    <property type="entry name" value="DUF4143"/>
</dbReference>
<dbReference type="Proteomes" id="UP000054976">
    <property type="component" value="Unassembled WGS sequence"/>
</dbReference>
<feature type="domain" description="DUF4143" evidence="1">
    <location>
        <begin position="2"/>
        <end position="116"/>
    </location>
</feature>
<proteinExistence type="predicted"/>
<dbReference type="PANTHER" id="PTHR43566:SF2">
    <property type="entry name" value="DUF4143 DOMAIN-CONTAINING PROTEIN"/>
    <property type="match status" value="1"/>
</dbReference>
<dbReference type="STRING" id="86166.TAGGR_23"/>
<evidence type="ECO:0000259" key="1">
    <source>
        <dbReference type="Pfam" id="PF13635"/>
    </source>
</evidence>
<comment type="caution">
    <text evidence="2">The sequence shown here is derived from an EMBL/GenBank/DDBJ whole genome shotgun (WGS) entry which is preliminary data.</text>
</comment>
<dbReference type="EMBL" id="BCNO01000002">
    <property type="protein sequence ID" value="GAQ95119.1"/>
    <property type="molecule type" value="Genomic_DNA"/>
</dbReference>
<protein>
    <recommendedName>
        <fullName evidence="1">DUF4143 domain-containing protein</fullName>
    </recommendedName>
</protein>
<dbReference type="OrthoDB" id="9801684at2"/>
<accession>A0A0U9HX28</accession>
<evidence type="ECO:0000313" key="3">
    <source>
        <dbReference type="Proteomes" id="UP000054976"/>
    </source>
</evidence>
<name>A0A0U9HX28_9BACT</name>